<dbReference type="EMBL" id="JTJL01000018">
    <property type="protein sequence ID" value="OBW94854.1"/>
    <property type="molecule type" value="Genomic_DNA"/>
</dbReference>
<dbReference type="RefSeq" id="WP_066106975.1">
    <property type="nucleotide sequence ID" value="NZ_JTJL01000018.1"/>
</dbReference>
<dbReference type="Proteomes" id="UP000092649">
    <property type="component" value="Unassembled WGS sequence"/>
</dbReference>
<dbReference type="FunFam" id="3.40.630.30:FF:000047">
    <property type="entry name" value="Acetyltransferase, GNAT family"/>
    <property type="match status" value="1"/>
</dbReference>
<gene>
    <name evidence="2" type="ORF">QS62_05260</name>
</gene>
<keyword evidence="3" id="KW-1185">Reference proteome</keyword>
<comment type="caution">
    <text evidence="2">The sequence shown here is derived from an EMBL/GenBank/DDBJ whole genome shotgun (WGS) entry which is preliminary data.</text>
</comment>
<evidence type="ECO:0000259" key="1">
    <source>
        <dbReference type="PROSITE" id="PS51186"/>
    </source>
</evidence>
<feature type="domain" description="N-acetyltransferase" evidence="1">
    <location>
        <begin position="49"/>
        <end position="193"/>
    </location>
</feature>
<dbReference type="GO" id="GO:0008999">
    <property type="term" value="F:protein-N-terminal-alanine acetyltransferase activity"/>
    <property type="evidence" value="ECO:0007669"/>
    <property type="project" value="TreeGrafter"/>
</dbReference>
<dbReference type="Gene3D" id="3.40.630.30">
    <property type="match status" value="1"/>
</dbReference>
<sequence>MAINQYGQEVGESLPNWIPAARPQLITLEGKYVRLVPLRTAGVIEQFIATIKDNNCLASPMWTYLPIGDFYDTNQLQTVLEQHAKSDDPLHYAIVDVHTGAVEGSIALMRIDPNNGVIEVGWLIFTPALQRTVKSTELHYLLMQYVFDKLGYRRYEWKCDALNAPSVNAALRLGFIYEGTFSNAVVYKGRNRDTAWFSITAQRWPNCRDAFTAWLSPQNFNPDGTQRHRLSELRTS</sequence>
<name>A0A1A7P0U7_9PAST</name>
<protein>
    <recommendedName>
        <fullName evidence="1">N-acetyltransferase domain-containing protein</fullName>
    </recommendedName>
</protein>
<dbReference type="InterPro" id="IPR000182">
    <property type="entry name" value="GNAT_dom"/>
</dbReference>
<dbReference type="AlphaFoldDB" id="A0A1A7P0U7"/>
<dbReference type="Pfam" id="PF13302">
    <property type="entry name" value="Acetyltransf_3"/>
    <property type="match status" value="1"/>
</dbReference>
<organism evidence="2 3">
    <name type="scientific">Gallibacterium salpingitidis</name>
    <dbReference type="NCBI Taxonomy" id="505341"/>
    <lineage>
        <taxon>Bacteria</taxon>
        <taxon>Pseudomonadati</taxon>
        <taxon>Pseudomonadota</taxon>
        <taxon>Gammaproteobacteria</taxon>
        <taxon>Pasteurellales</taxon>
        <taxon>Pasteurellaceae</taxon>
        <taxon>Gallibacterium</taxon>
    </lineage>
</organism>
<dbReference type="InterPro" id="IPR016181">
    <property type="entry name" value="Acyl_CoA_acyltransferase"/>
</dbReference>
<dbReference type="PROSITE" id="PS51186">
    <property type="entry name" value="GNAT"/>
    <property type="match status" value="1"/>
</dbReference>
<evidence type="ECO:0000313" key="3">
    <source>
        <dbReference type="Proteomes" id="UP000092649"/>
    </source>
</evidence>
<dbReference type="PANTHER" id="PTHR43441">
    <property type="entry name" value="RIBOSOMAL-PROTEIN-SERINE ACETYLTRANSFERASE"/>
    <property type="match status" value="1"/>
</dbReference>
<evidence type="ECO:0000313" key="2">
    <source>
        <dbReference type="EMBL" id="OBW94854.1"/>
    </source>
</evidence>
<accession>A0A1A7P0U7</accession>
<proteinExistence type="predicted"/>
<reference evidence="2 3" key="1">
    <citation type="submission" date="2014-11" db="EMBL/GenBank/DDBJ databases">
        <title>Pan-genome of Gallibacterium spp.</title>
        <authorList>
            <person name="Kudirkiene E."/>
            <person name="Bojesen A.M."/>
        </authorList>
    </citation>
    <scope>NUCLEOTIDE SEQUENCE [LARGE SCALE GENOMIC DNA]</scope>
    <source>
        <strain evidence="2 3">F150</strain>
    </source>
</reference>
<dbReference type="InterPro" id="IPR051908">
    <property type="entry name" value="Ribosomal_N-acetyltransferase"/>
</dbReference>
<dbReference type="SUPFAM" id="SSF55729">
    <property type="entry name" value="Acyl-CoA N-acyltransferases (Nat)"/>
    <property type="match status" value="1"/>
</dbReference>
<dbReference type="GO" id="GO:1990189">
    <property type="term" value="F:protein N-terminal-serine acetyltransferase activity"/>
    <property type="evidence" value="ECO:0007669"/>
    <property type="project" value="TreeGrafter"/>
</dbReference>
<dbReference type="PANTHER" id="PTHR43441:SF2">
    <property type="entry name" value="FAMILY ACETYLTRANSFERASE, PUTATIVE (AFU_ORTHOLOGUE AFUA_7G00850)-RELATED"/>
    <property type="match status" value="1"/>
</dbReference>